<reference evidence="1 2" key="1">
    <citation type="submission" date="2015-03" db="EMBL/GenBank/DDBJ databases">
        <title>Draft Genome Sequence of Burkholderia andropogonis type strain ICMP2807, isolated from Sorghum bicolor.</title>
        <authorList>
            <person name="Lopes-Santos L."/>
            <person name="Castro D.B."/>
            <person name="Ottoboni L.M."/>
            <person name="Park D."/>
            <person name="Weirc B.S."/>
            <person name="Destefano S.A."/>
        </authorList>
    </citation>
    <scope>NUCLEOTIDE SEQUENCE [LARGE SCALE GENOMIC DNA]</scope>
    <source>
        <strain evidence="1 2">ICMP2807</strain>
    </source>
</reference>
<accession>A0A0F5K3Y5</accession>
<comment type="caution">
    <text evidence="1">The sequence shown here is derived from an EMBL/GenBank/DDBJ whole genome shotgun (WGS) entry which is preliminary data.</text>
</comment>
<gene>
    <name evidence="1" type="ORF">WM40_03765</name>
</gene>
<dbReference type="STRING" id="28092.WM40_03765"/>
<evidence type="ECO:0008006" key="3">
    <source>
        <dbReference type="Google" id="ProtNLM"/>
    </source>
</evidence>
<protein>
    <recommendedName>
        <fullName evidence="3">DUF4280 domain-containing protein</fullName>
    </recommendedName>
</protein>
<sequence>MTFLAIAGAPLQCSFGAAPSVLNVIPIKRVVAGTPVATVTDNLPFVNVPPFGVCSCPANPVVAAATAAAFGVLTPMPCVPVCGAPWMPGALRTMIGNTPALDVSSKLMCQWGGIIQVVSASQATITVA</sequence>
<dbReference type="InterPro" id="IPR025460">
    <property type="entry name" value="DUF4280"/>
</dbReference>
<evidence type="ECO:0000313" key="2">
    <source>
        <dbReference type="Proteomes" id="UP000033618"/>
    </source>
</evidence>
<dbReference type="EMBL" id="LAQU01000003">
    <property type="protein sequence ID" value="KKB64574.1"/>
    <property type="molecule type" value="Genomic_DNA"/>
</dbReference>
<dbReference type="Pfam" id="PF14107">
    <property type="entry name" value="DUF4280"/>
    <property type="match status" value="1"/>
</dbReference>
<dbReference type="PATRIC" id="fig|28092.6.peg.897"/>
<keyword evidence="2" id="KW-1185">Reference proteome</keyword>
<name>A0A0F5K3Y5_9BURK</name>
<dbReference type="AlphaFoldDB" id="A0A0F5K3Y5"/>
<proteinExistence type="predicted"/>
<organism evidence="1 2">
    <name type="scientific">Robbsia andropogonis</name>
    <dbReference type="NCBI Taxonomy" id="28092"/>
    <lineage>
        <taxon>Bacteria</taxon>
        <taxon>Pseudomonadati</taxon>
        <taxon>Pseudomonadota</taxon>
        <taxon>Betaproteobacteria</taxon>
        <taxon>Burkholderiales</taxon>
        <taxon>Burkholderiaceae</taxon>
        <taxon>Robbsia</taxon>
    </lineage>
</organism>
<dbReference type="Proteomes" id="UP000033618">
    <property type="component" value="Unassembled WGS sequence"/>
</dbReference>
<evidence type="ECO:0000313" key="1">
    <source>
        <dbReference type="EMBL" id="KKB64574.1"/>
    </source>
</evidence>
<dbReference type="RefSeq" id="WP_046152218.1">
    <property type="nucleotide sequence ID" value="NZ_CADFGU010000005.1"/>
</dbReference>
<dbReference type="OrthoDB" id="4825649at2"/>